<proteinExistence type="predicted"/>
<gene>
    <name evidence="2" type="ORF">K458DRAFT_462405</name>
</gene>
<organism evidence="2 3">
    <name type="scientific">Lentithecium fluviatile CBS 122367</name>
    <dbReference type="NCBI Taxonomy" id="1168545"/>
    <lineage>
        <taxon>Eukaryota</taxon>
        <taxon>Fungi</taxon>
        <taxon>Dikarya</taxon>
        <taxon>Ascomycota</taxon>
        <taxon>Pezizomycotina</taxon>
        <taxon>Dothideomycetes</taxon>
        <taxon>Pleosporomycetidae</taxon>
        <taxon>Pleosporales</taxon>
        <taxon>Massarineae</taxon>
        <taxon>Lentitheciaceae</taxon>
        <taxon>Lentithecium</taxon>
    </lineage>
</organism>
<name>A0A6G1JH02_9PLEO</name>
<dbReference type="EMBL" id="MU005572">
    <property type="protein sequence ID" value="KAF2689423.1"/>
    <property type="molecule type" value="Genomic_DNA"/>
</dbReference>
<feature type="region of interest" description="Disordered" evidence="1">
    <location>
        <begin position="1"/>
        <end position="20"/>
    </location>
</feature>
<evidence type="ECO:0000313" key="3">
    <source>
        <dbReference type="Proteomes" id="UP000799291"/>
    </source>
</evidence>
<protein>
    <submittedName>
        <fullName evidence="2">Uncharacterized protein</fullName>
    </submittedName>
</protein>
<dbReference type="AlphaFoldDB" id="A0A6G1JH02"/>
<keyword evidence="3" id="KW-1185">Reference proteome</keyword>
<dbReference type="Proteomes" id="UP000799291">
    <property type="component" value="Unassembled WGS sequence"/>
</dbReference>
<sequence>MSWSMYQWLPKQDSPKSESGLHQLGAKLGCPIWEISSNEDTNSRWLAQQEAGGEAAKIWRYRVRLSQLTSPSDEDSTTRAWPNELVESRSLSIGLVNVLSKTVSFIFAQNSEPGVDTLYMRFLSEVKGSDPADPTKHLHLRPSNWGSVFFSLRRRKNSDPGGAKWSVETPEVEAALALSLWSILNKYPQLVPTAEKRKGIGPRKSFRYGRILARKEDKRELPPSGSSKQRIQQWECAQKLSLGESTLWLNRTAQSPSDKREVCWTPVAGPAALWERDEVSNEHKRQAPISYSPVLGVHSFGWNTLSIEALFVPDGLDLLVLPVEGPTATMCAQDIFTGFLRALLLYCERPLGPSHFVHKGDGTSGICNPNVGILINILVNGDLGSKADAVACIIPTTIACNHTYHIVEALEFASESAMKKLSQGSAKAAYDDIEWTVSVLECGATKTAARDCFLQTAWIVYRILWTASKGKQSQSQLWPGRDEGPWKLLGCLNKLRYDEEIL</sequence>
<accession>A0A6G1JH02</accession>
<reference evidence="2" key="1">
    <citation type="journal article" date="2020" name="Stud. Mycol.">
        <title>101 Dothideomycetes genomes: a test case for predicting lifestyles and emergence of pathogens.</title>
        <authorList>
            <person name="Haridas S."/>
            <person name="Albert R."/>
            <person name="Binder M."/>
            <person name="Bloem J."/>
            <person name="Labutti K."/>
            <person name="Salamov A."/>
            <person name="Andreopoulos B."/>
            <person name="Baker S."/>
            <person name="Barry K."/>
            <person name="Bills G."/>
            <person name="Bluhm B."/>
            <person name="Cannon C."/>
            <person name="Castanera R."/>
            <person name="Culley D."/>
            <person name="Daum C."/>
            <person name="Ezra D."/>
            <person name="Gonzalez J."/>
            <person name="Henrissat B."/>
            <person name="Kuo A."/>
            <person name="Liang C."/>
            <person name="Lipzen A."/>
            <person name="Lutzoni F."/>
            <person name="Magnuson J."/>
            <person name="Mondo S."/>
            <person name="Nolan M."/>
            <person name="Ohm R."/>
            <person name="Pangilinan J."/>
            <person name="Park H.-J."/>
            <person name="Ramirez L."/>
            <person name="Alfaro M."/>
            <person name="Sun H."/>
            <person name="Tritt A."/>
            <person name="Yoshinaga Y."/>
            <person name="Zwiers L.-H."/>
            <person name="Turgeon B."/>
            <person name="Goodwin S."/>
            <person name="Spatafora J."/>
            <person name="Crous P."/>
            <person name="Grigoriev I."/>
        </authorList>
    </citation>
    <scope>NUCLEOTIDE SEQUENCE</scope>
    <source>
        <strain evidence="2">CBS 122367</strain>
    </source>
</reference>
<evidence type="ECO:0000313" key="2">
    <source>
        <dbReference type="EMBL" id="KAF2689423.1"/>
    </source>
</evidence>
<evidence type="ECO:0000256" key="1">
    <source>
        <dbReference type="SAM" id="MobiDB-lite"/>
    </source>
</evidence>